<evidence type="ECO:0000256" key="1">
    <source>
        <dbReference type="ARBA" id="ARBA00008056"/>
    </source>
</evidence>
<accession>A0AAJ0BWB7</accession>
<dbReference type="PROSITE" id="PS51471">
    <property type="entry name" value="FE2OG_OXY"/>
    <property type="match status" value="1"/>
</dbReference>
<keyword evidence="2" id="KW-0560">Oxidoreductase</keyword>
<protein>
    <submittedName>
        <fullName evidence="4">Clavaminate synthase-like protein</fullName>
    </submittedName>
</protein>
<dbReference type="AlphaFoldDB" id="A0AAJ0BWB7"/>
<dbReference type="Pfam" id="PF03171">
    <property type="entry name" value="2OG-FeII_Oxy"/>
    <property type="match status" value="1"/>
</dbReference>
<evidence type="ECO:0000313" key="4">
    <source>
        <dbReference type="EMBL" id="KAK1764613.1"/>
    </source>
</evidence>
<dbReference type="SUPFAM" id="SSF51197">
    <property type="entry name" value="Clavaminate synthase-like"/>
    <property type="match status" value="1"/>
</dbReference>
<keyword evidence="2" id="KW-0408">Iron</keyword>
<sequence length="342" mass="36794">MVRSSILDLPPLPEGLNLAPIARISSAKLQSGDAAEGARVLEAARTYGFFYLDLSDSPAGEALLADSEALLAVAKEAFAAPADAKRRYLLQKGVSMFGYKEAGTVKATDPERRPDSTEFFNVAKDHVHGVAPSREYPPAIEAARPLLRDFTRRGHECGVMVLRALERGLGLRDGEFADLNVFGLPSGDHCRLTRKFPHPSDANAVGLPSHTDFGSVTVLFNWVGGLQIESRTDGRGGEWDWVKPLPGHAVVNLGDAMVKFTNGALKSAKHRVVPAPGAQGELDRYSVVYFVRPHNAALMQPVAGFANGTHVKVGGKVSVGDDENKIYTAGEWMVKRAIQLGS</sequence>
<dbReference type="GO" id="GO:0046872">
    <property type="term" value="F:metal ion binding"/>
    <property type="evidence" value="ECO:0007669"/>
    <property type="project" value="UniProtKB-KW"/>
</dbReference>
<gene>
    <name evidence="4" type="ORF">QBC33DRAFT_191188</name>
</gene>
<dbReference type="InterPro" id="IPR050231">
    <property type="entry name" value="Iron_ascorbate_oxido_reductase"/>
</dbReference>
<dbReference type="InterPro" id="IPR027443">
    <property type="entry name" value="IPNS-like_sf"/>
</dbReference>
<comment type="similarity">
    <text evidence="1 2">Belongs to the iron/ascorbate-dependent oxidoreductase family.</text>
</comment>
<dbReference type="EMBL" id="MU839019">
    <property type="protein sequence ID" value="KAK1764613.1"/>
    <property type="molecule type" value="Genomic_DNA"/>
</dbReference>
<keyword evidence="5" id="KW-1185">Reference proteome</keyword>
<keyword evidence="2" id="KW-0479">Metal-binding</keyword>
<dbReference type="RefSeq" id="XP_060280826.1">
    <property type="nucleotide sequence ID" value="XM_060422522.1"/>
</dbReference>
<dbReference type="GO" id="GO:0016491">
    <property type="term" value="F:oxidoreductase activity"/>
    <property type="evidence" value="ECO:0007669"/>
    <property type="project" value="UniProtKB-KW"/>
</dbReference>
<dbReference type="PANTHER" id="PTHR47990">
    <property type="entry name" value="2-OXOGLUTARATE (2OG) AND FE(II)-DEPENDENT OXYGENASE SUPERFAMILY PROTEIN-RELATED"/>
    <property type="match status" value="1"/>
</dbReference>
<feature type="domain" description="Fe2OG dioxygenase" evidence="3">
    <location>
        <begin position="186"/>
        <end position="293"/>
    </location>
</feature>
<dbReference type="GeneID" id="85305709"/>
<dbReference type="InterPro" id="IPR005123">
    <property type="entry name" value="Oxoglu/Fe-dep_dioxygenase_dom"/>
</dbReference>
<dbReference type="GO" id="GO:0044283">
    <property type="term" value="P:small molecule biosynthetic process"/>
    <property type="evidence" value="ECO:0007669"/>
    <property type="project" value="UniProtKB-ARBA"/>
</dbReference>
<name>A0AAJ0BWB7_9PEZI</name>
<reference evidence="4" key="1">
    <citation type="submission" date="2023-06" db="EMBL/GenBank/DDBJ databases">
        <title>Genome-scale phylogeny and comparative genomics of the fungal order Sordariales.</title>
        <authorList>
            <consortium name="Lawrence Berkeley National Laboratory"/>
            <person name="Hensen N."/>
            <person name="Bonometti L."/>
            <person name="Westerberg I."/>
            <person name="Brannstrom I.O."/>
            <person name="Guillou S."/>
            <person name="Cros-Aarteil S."/>
            <person name="Calhoun S."/>
            <person name="Haridas S."/>
            <person name="Kuo A."/>
            <person name="Mondo S."/>
            <person name="Pangilinan J."/>
            <person name="Riley R."/>
            <person name="Labutti K."/>
            <person name="Andreopoulos B."/>
            <person name="Lipzen A."/>
            <person name="Chen C."/>
            <person name="Yanf M."/>
            <person name="Daum C."/>
            <person name="Ng V."/>
            <person name="Clum A."/>
            <person name="Steindorff A."/>
            <person name="Ohm R."/>
            <person name="Martin F."/>
            <person name="Silar P."/>
            <person name="Natvig D."/>
            <person name="Lalanne C."/>
            <person name="Gautier V."/>
            <person name="Ament-Velasquez S.L."/>
            <person name="Kruys A."/>
            <person name="Hutchinson M.I."/>
            <person name="Powell A.J."/>
            <person name="Barry K."/>
            <person name="Miller A.N."/>
            <person name="Grigoriev I.V."/>
            <person name="Debuchy R."/>
            <person name="Gladieux P."/>
            <person name="Thoren M.H."/>
            <person name="Johannesson H."/>
        </authorList>
    </citation>
    <scope>NUCLEOTIDE SEQUENCE</scope>
    <source>
        <strain evidence="4">8032-3</strain>
    </source>
</reference>
<evidence type="ECO:0000259" key="3">
    <source>
        <dbReference type="PROSITE" id="PS51471"/>
    </source>
</evidence>
<evidence type="ECO:0000256" key="2">
    <source>
        <dbReference type="RuleBase" id="RU003682"/>
    </source>
</evidence>
<dbReference type="Pfam" id="PF14226">
    <property type="entry name" value="DIOX_N"/>
    <property type="match status" value="1"/>
</dbReference>
<comment type="caution">
    <text evidence="4">The sequence shown here is derived from an EMBL/GenBank/DDBJ whole genome shotgun (WGS) entry which is preliminary data.</text>
</comment>
<proteinExistence type="inferred from homology"/>
<dbReference type="InterPro" id="IPR026992">
    <property type="entry name" value="DIOX_N"/>
</dbReference>
<dbReference type="Proteomes" id="UP001244011">
    <property type="component" value="Unassembled WGS sequence"/>
</dbReference>
<dbReference type="Gene3D" id="2.60.120.330">
    <property type="entry name" value="B-lactam Antibiotic, Isopenicillin N Synthase, Chain"/>
    <property type="match status" value="1"/>
</dbReference>
<dbReference type="InterPro" id="IPR044861">
    <property type="entry name" value="IPNS-like_FE2OG_OXY"/>
</dbReference>
<organism evidence="4 5">
    <name type="scientific">Phialemonium atrogriseum</name>
    <dbReference type="NCBI Taxonomy" id="1093897"/>
    <lineage>
        <taxon>Eukaryota</taxon>
        <taxon>Fungi</taxon>
        <taxon>Dikarya</taxon>
        <taxon>Ascomycota</taxon>
        <taxon>Pezizomycotina</taxon>
        <taxon>Sordariomycetes</taxon>
        <taxon>Sordariomycetidae</taxon>
        <taxon>Cephalothecales</taxon>
        <taxon>Cephalothecaceae</taxon>
        <taxon>Phialemonium</taxon>
    </lineage>
</organism>
<evidence type="ECO:0000313" key="5">
    <source>
        <dbReference type="Proteomes" id="UP001244011"/>
    </source>
</evidence>